<dbReference type="InterPro" id="IPR010385">
    <property type="entry name" value="DUF982"/>
</dbReference>
<accession>A0A942E755</accession>
<keyword evidence="2" id="KW-1185">Reference proteome</keyword>
<proteinExistence type="predicted"/>
<comment type="caution">
    <text evidence="1">The sequence shown here is derived from an EMBL/GenBank/DDBJ whole genome shotgun (WGS) entry which is preliminary data.</text>
</comment>
<evidence type="ECO:0000313" key="1">
    <source>
        <dbReference type="EMBL" id="MBS3649677.1"/>
    </source>
</evidence>
<evidence type="ECO:0000313" key="2">
    <source>
        <dbReference type="Proteomes" id="UP000680348"/>
    </source>
</evidence>
<dbReference type="Proteomes" id="UP000680348">
    <property type="component" value="Unassembled WGS sequence"/>
</dbReference>
<dbReference type="EMBL" id="JAGWCR010000006">
    <property type="protein sequence ID" value="MBS3649677.1"/>
    <property type="molecule type" value="Genomic_DNA"/>
</dbReference>
<dbReference type="Pfam" id="PF06169">
    <property type="entry name" value="DUF982"/>
    <property type="match status" value="1"/>
</dbReference>
<protein>
    <submittedName>
        <fullName evidence="1">DUF982 domain-containing protein</fullName>
    </submittedName>
</protein>
<reference evidence="1" key="1">
    <citation type="submission" date="2021-04" db="EMBL/GenBank/DDBJ databases">
        <title>Pseudaminobacter soli sp. nov., isolated from paddy soil contaminated by heavy metals.</title>
        <authorList>
            <person name="Zhang K."/>
        </authorList>
    </citation>
    <scope>NUCLEOTIDE SEQUENCE</scope>
    <source>
        <strain evidence="1">19-2017</strain>
    </source>
</reference>
<dbReference type="Gene3D" id="6.10.250.730">
    <property type="match status" value="1"/>
</dbReference>
<name>A0A942E755_9HYPH</name>
<gene>
    <name evidence="1" type="ORF">KEU06_13775</name>
</gene>
<organism evidence="1 2">
    <name type="scientific">Pseudaminobacter soli</name>
    <name type="common">ex Zhang et al. 2022</name>
    <dbReference type="NCBI Taxonomy" id="2831468"/>
    <lineage>
        <taxon>Bacteria</taxon>
        <taxon>Pseudomonadati</taxon>
        <taxon>Pseudomonadota</taxon>
        <taxon>Alphaproteobacteria</taxon>
        <taxon>Hyphomicrobiales</taxon>
        <taxon>Phyllobacteriaceae</taxon>
        <taxon>Pseudaminobacter</taxon>
    </lineage>
</organism>
<dbReference type="AlphaFoldDB" id="A0A942E755"/>
<sequence length="94" mass="10371">MLAKHFEKPVCVWVGLGFPRQINTVVDAYQFLLDWCGNSPEQKAAMRACKAALAGEVDADTARGVLVAFARKKDILVEDETMPPMATKVSPRHL</sequence>